<comment type="caution">
    <text evidence="1">The sequence shown here is derived from an EMBL/GenBank/DDBJ whole genome shotgun (WGS) entry which is preliminary data.</text>
</comment>
<evidence type="ECO:0000313" key="1">
    <source>
        <dbReference type="EMBL" id="TGZ51945.1"/>
    </source>
</evidence>
<name>A0A4S2KQ60_9HYME</name>
<sequence>MQNRGRTFVRPLTAALATSTLGDIIRQTLGRGDLSCCTSVRTVISAFRKICKVAPRRLGKCEHIDISVYQWRRLVVKVSESDSSQLRKASPDSIPVAFTSGRPPAPFQFRILSTMTFEIRARRNYRKILLQNLIVDVEKYI</sequence>
<dbReference type="AlphaFoldDB" id="A0A4S2KQ60"/>
<dbReference type="EMBL" id="QBLH01001409">
    <property type="protein sequence ID" value="TGZ51945.1"/>
    <property type="molecule type" value="Genomic_DNA"/>
</dbReference>
<gene>
    <name evidence="1" type="ORF">DBV15_11411</name>
</gene>
<organism evidence="1 2">
    <name type="scientific">Temnothorax longispinosus</name>
    <dbReference type="NCBI Taxonomy" id="300112"/>
    <lineage>
        <taxon>Eukaryota</taxon>
        <taxon>Metazoa</taxon>
        <taxon>Ecdysozoa</taxon>
        <taxon>Arthropoda</taxon>
        <taxon>Hexapoda</taxon>
        <taxon>Insecta</taxon>
        <taxon>Pterygota</taxon>
        <taxon>Neoptera</taxon>
        <taxon>Endopterygota</taxon>
        <taxon>Hymenoptera</taxon>
        <taxon>Apocrita</taxon>
        <taxon>Aculeata</taxon>
        <taxon>Formicoidea</taxon>
        <taxon>Formicidae</taxon>
        <taxon>Myrmicinae</taxon>
        <taxon>Temnothorax</taxon>
    </lineage>
</organism>
<evidence type="ECO:0000313" key="2">
    <source>
        <dbReference type="Proteomes" id="UP000310200"/>
    </source>
</evidence>
<dbReference type="Proteomes" id="UP000310200">
    <property type="component" value="Unassembled WGS sequence"/>
</dbReference>
<reference evidence="1 2" key="1">
    <citation type="journal article" date="2019" name="Philos. Trans. R. Soc. Lond., B, Biol. Sci.">
        <title>Ant behaviour and brain gene expression of defending hosts depend on the ecological success of the intruding social parasite.</title>
        <authorList>
            <person name="Kaur R."/>
            <person name="Stoldt M."/>
            <person name="Jongepier E."/>
            <person name="Feldmeyer B."/>
            <person name="Menzel F."/>
            <person name="Bornberg-Bauer E."/>
            <person name="Foitzik S."/>
        </authorList>
    </citation>
    <scope>NUCLEOTIDE SEQUENCE [LARGE SCALE GENOMIC DNA]</scope>
    <source>
        <tissue evidence="1">Whole body</tissue>
    </source>
</reference>
<protein>
    <submittedName>
        <fullName evidence="1">Uncharacterized protein</fullName>
    </submittedName>
</protein>
<accession>A0A4S2KQ60</accession>
<keyword evidence="2" id="KW-1185">Reference proteome</keyword>
<proteinExistence type="predicted"/>